<evidence type="ECO:0000256" key="1">
    <source>
        <dbReference type="ARBA" id="ARBA00004395"/>
    </source>
</evidence>
<dbReference type="EMBL" id="GG673385">
    <property type="protein sequence ID" value="EER15580.1"/>
    <property type="molecule type" value="Genomic_DNA"/>
</dbReference>
<proteinExistence type="inferred from homology"/>
<dbReference type="OrthoDB" id="46189at2759"/>
<evidence type="ECO:0000313" key="8">
    <source>
        <dbReference type="EMBL" id="EER15580.1"/>
    </source>
</evidence>
<dbReference type="PANTHER" id="PTHR31658:SF0">
    <property type="entry name" value="CONSERVED OLIGOMERIC GOLGI COMPLEX SUBUNIT 1"/>
    <property type="match status" value="1"/>
</dbReference>
<dbReference type="GO" id="GO:0000139">
    <property type="term" value="C:Golgi membrane"/>
    <property type="evidence" value="ECO:0007669"/>
    <property type="project" value="UniProtKB-SubCell"/>
</dbReference>
<evidence type="ECO:0000256" key="2">
    <source>
        <dbReference type="ARBA" id="ARBA00006653"/>
    </source>
</evidence>
<evidence type="ECO:0000256" key="3">
    <source>
        <dbReference type="ARBA" id="ARBA00020978"/>
    </source>
</evidence>
<reference evidence="8 9" key="1">
    <citation type="submission" date="2008-07" db="EMBL/GenBank/DDBJ databases">
        <authorList>
            <person name="El-Sayed N."/>
            <person name="Caler E."/>
            <person name="Inman J."/>
            <person name="Amedeo P."/>
            <person name="Hass B."/>
            <person name="Wortman J."/>
        </authorList>
    </citation>
    <scope>NUCLEOTIDE SEQUENCE [LARGE SCALE GENOMIC DNA]</scope>
    <source>
        <strain evidence="9">ATCC 50983 / TXsc</strain>
    </source>
</reference>
<comment type="subcellular location">
    <subcellularLocation>
        <location evidence="1">Golgi apparatus membrane</location>
        <topology evidence="1">Peripheral membrane protein</topology>
    </subcellularLocation>
</comment>
<feature type="non-terminal residue" evidence="8">
    <location>
        <position position="176"/>
    </location>
</feature>
<evidence type="ECO:0000256" key="4">
    <source>
        <dbReference type="ARBA" id="ARBA00022448"/>
    </source>
</evidence>
<keyword evidence="9" id="KW-1185">Reference proteome</keyword>
<accession>C5KIW3</accession>
<dbReference type="RefSeq" id="XP_002783784.1">
    <property type="nucleotide sequence ID" value="XM_002783738.1"/>
</dbReference>
<dbReference type="GO" id="GO:0017119">
    <property type="term" value="C:Golgi transport complex"/>
    <property type="evidence" value="ECO:0007669"/>
    <property type="project" value="InterPro"/>
</dbReference>
<dbReference type="GO" id="GO:0015031">
    <property type="term" value="P:protein transport"/>
    <property type="evidence" value="ECO:0007669"/>
    <property type="project" value="UniProtKB-KW"/>
</dbReference>
<dbReference type="GO" id="GO:0006891">
    <property type="term" value="P:intra-Golgi vesicle-mediated transport"/>
    <property type="evidence" value="ECO:0007669"/>
    <property type="project" value="InterPro"/>
</dbReference>
<dbReference type="InParanoid" id="C5KIW3"/>
<dbReference type="Pfam" id="PF08700">
    <property type="entry name" value="VPS51_Exo84_N"/>
    <property type="match status" value="1"/>
</dbReference>
<gene>
    <name evidence="8" type="ORF">Pmar_PMAR007204</name>
</gene>
<keyword evidence="7" id="KW-0472">Membrane</keyword>
<evidence type="ECO:0000256" key="7">
    <source>
        <dbReference type="ARBA" id="ARBA00023136"/>
    </source>
</evidence>
<keyword evidence="4" id="KW-0813">Transport</keyword>
<dbReference type="PANTHER" id="PTHR31658">
    <property type="entry name" value="CONSERVED OLIGOMERIC GOLGI COMPLEX SUBUNIT 1"/>
    <property type="match status" value="1"/>
</dbReference>
<protein>
    <recommendedName>
        <fullName evidence="3">Conserved oligomeric Golgi complex subunit 1</fullName>
    </recommendedName>
</protein>
<sequence length="176" mass="20308">MVRNYPITTARSVLSSTRLQAAEKREELRQVTAEHYRDLITCTENVKMMHFGISRLMENMARIAGESRELAITRDVEQSSLEDVEEKSVEVTPELELGRQLKRLLAMMEEVWRKMEERDFAGAARYYLVDLPQLREQIASLRAQCPDTKLPVEALLQQQDKAGRDVPETIVLTCQQ</sequence>
<keyword evidence="5" id="KW-0653">Protein transport</keyword>
<name>C5KIW3_PERM5</name>
<evidence type="ECO:0000256" key="5">
    <source>
        <dbReference type="ARBA" id="ARBA00022927"/>
    </source>
</evidence>
<keyword evidence="6" id="KW-0333">Golgi apparatus</keyword>
<evidence type="ECO:0000256" key="6">
    <source>
        <dbReference type="ARBA" id="ARBA00023034"/>
    </source>
</evidence>
<comment type="similarity">
    <text evidence="2">Belongs to the COG1 family.</text>
</comment>
<dbReference type="AlphaFoldDB" id="C5KIW3"/>
<organism evidence="9">
    <name type="scientific">Perkinsus marinus (strain ATCC 50983 / TXsc)</name>
    <dbReference type="NCBI Taxonomy" id="423536"/>
    <lineage>
        <taxon>Eukaryota</taxon>
        <taxon>Sar</taxon>
        <taxon>Alveolata</taxon>
        <taxon>Perkinsozoa</taxon>
        <taxon>Perkinsea</taxon>
        <taxon>Perkinsida</taxon>
        <taxon>Perkinsidae</taxon>
        <taxon>Perkinsus</taxon>
    </lineage>
</organism>
<dbReference type="GeneID" id="9046392"/>
<evidence type="ECO:0000313" key="9">
    <source>
        <dbReference type="Proteomes" id="UP000007800"/>
    </source>
</evidence>
<dbReference type="Proteomes" id="UP000007800">
    <property type="component" value="Unassembled WGS sequence"/>
</dbReference>
<dbReference type="InterPro" id="IPR033370">
    <property type="entry name" value="COG1"/>
</dbReference>